<dbReference type="PANTHER" id="PTHR11439">
    <property type="entry name" value="GAG-POL-RELATED RETROTRANSPOSON"/>
    <property type="match status" value="1"/>
</dbReference>
<reference evidence="2 3" key="1">
    <citation type="journal article" date="2017" name="Genome Biol. Evol.">
        <title>Phytophthora megakarya and P. palmivora, closely related causal agents of cacao black pod rot, underwent increases in genome sizes and gene numbers by different mechanisms.</title>
        <authorList>
            <person name="Ali S.S."/>
            <person name="Shao J."/>
            <person name="Lary D.J."/>
            <person name="Kronmiller B."/>
            <person name="Shen D."/>
            <person name="Strem M.D."/>
            <person name="Amoako-Attah I."/>
            <person name="Akrofi A.Y."/>
            <person name="Begoude B.A."/>
            <person name="Ten Hoopen G.M."/>
            <person name="Coulibaly K."/>
            <person name="Kebe B.I."/>
            <person name="Melnick R.L."/>
            <person name="Guiltinan M.J."/>
            <person name="Tyler B.M."/>
            <person name="Meinhardt L.W."/>
            <person name="Bailey B.A."/>
        </authorList>
    </citation>
    <scope>NUCLEOTIDE SEQUENCE [LARGE SCALE GENOMIC DNA]</scope>
    <source>
        <strain evidence="3">sbr112.9</strain>
    </source>
</reference>
<organism evidence="2 3">
    <name type="scientific">Phytophthora palmivora</name>
    <dbReference type="NCBI Taxonomy" id="4796"/>
    <lineage>
        <taxon>Eukaryota</taxon>
        <taxon>Sar</taxon>
        <taxon>Stramenopiles</taxon>
        <taxon>Oomycota</taxon>
        <taxon>Peronosporomycetes</taxon>
        <taxon>Peronosporales</taxon>
        <taxon>Peronosporaceae</taxon>
        <taxon>Phytophthora</taxon>
    </lineage>
</organism>
<protein>
    <submittedName>
        <fullName evidence="2">Pol Polyprotein</fullName>
    </submittedName>
</protein>
<dbReference type="AlphaFoldDB" id="A0A2P4XNA8"/>
<dbReference type="InterPro" id="IPR013103">
    <property type="entry name" value="RVT_2"/>
</dbReference>
<evidence type="ECO:0000259" key="1">
    <source>
        <dbReference type="Pfam" id="PF07727"/>
    </source>
</evidence>
<dbReference type="InterPro" id="IPR043502">
    <property type="entry name" value="DNA/RNA_pol_sf"/>
</dbReference>
<dbReference type="OrthoDB" id="125141at2759"/>
<keyword evidence="3" id="KW-1185">Reference proteome</keyword>
<sequence>MALEANGVWEVVRLPKGECALHSKWVFKTKLDAEGLIERLKARLVACGNEQEFGVNYSVTFAAVIDMTSVKLILVLVRKWGVPAKHGGVPNAYVKADKEEELRIYMRVRQGMTIPEEILKELGVETDAEVVLELKKAVYGLKQAGRLWSKLLYSKIMEIGFHQSLVDIGSANYRGVYVDDLLVTGTQQHAVDVFFEELKSLEIKDLGCARKFLGMRFGYSDENGYDLDQEVTIDELLQAYGLEKGHAVRVPIGEDWNEAHDASTELLPVDGGAGDVTVKDFQSLVGSLLWISRCTRPDIAFAVHKATQRTHVPTASDWKLAKRVLRYLAGTKSLKLRMRGDGDVDQPLRVVGYSDADSAADKADRKSTTGGLVTVDGMTGGVSLSTMEAEYTAASVVAQE</sequence>
<name>A0A2P4XNA8_9STRA</name>
<feature type="domain" description="Reverse transcriptase Ty1/copia-type" evidence="1">
    <location>
        <begin position="6"/>
        <end position="252"/>
    </location>
</feature>
<dbReference type="PANTHER" id="PTHR11439:SF440">
    <property type="entry name" value="INTEGRASE CATALYTIC DOMAIN-CONTAINING PROTEIN"/>
    <property type="match status" value="1"/>
</dbReference>
<comment type="caution">
    <text evidence="2">The sequence shown here is derived from an EMBL/GenBank/DDBJ whole genome shotgun (WGS) entry which is preliminary data.</text>
</comment>
<accession>A0A2P4XNA8</accession>
<dbReference type="EMBL" id="NCKW01009483">
    <property type="protein sequence ID" value="POM67045.1"/>
    <property type="molecule type" value="Genomic_DNA"/>
</dbReference>
<proteinExistence type="predicted"/>
<dbReference type="Pfam" id="PF07727">
    <property type="entry name" value="RVT_2"/>
    <property type="match status" value="1"/>
</dbReference>
<dbReference type="Proteomes" id="UP000237271">
    <property type="component" value="Unassembled WGS sequence"/>
</dbReference>
<dbReference type="SUPFAM" id="SSF56672">
    <property type="entry name" value="DNA/RNA polymerases"/>
    <property type="match status" value="1"/>
</dbReference>
<evidence type="ECO:0000313" key="2">
    <source>
        <dbReference type="EMBL" id="POM67045.1"/>
    </source>
</evidence>
<evidence type="ECO:0000313" key="3">
    <source>
        <dbReference type="Proteomes" id="UP000237271"/>
    </source>
</evidence>
<gene>
    <name evidence="2" type="ORF">PHPALM_17007</name>
</gene>